<protein>
    <recommendedName>
        <fullName evidence="8">Probable membrane transporter protein</fullName>
    </recommendedName>
</protein>
<dbReference type="PANTHER" id="PTHR30269">
    <property type="entry name" value="TRANSMEMBRANE PROTEIN YFCA"/>
    <property type="match status" value="1"/>
</dbReference>
<feature type="transmembrane region" description="Helical" evidence="8">
    <location>
        <begin position="226"/>
        <end position="244"/>
    </location>
</feature>
<evidence type="ECO:0000256" key="5">
    <source>
        <dbReference type="ARBA" id="ARBA00022692"/>
    </source>
</evidence>
<dbReference type="InterPro" id="IPR002781">
    <property type="entry name" value="TM_pro_TauE-like"/>
</dbReference>
<evidence type="ECO:0000256" key="3">
    <source>
        <dbReference type="ARBA" id="ARBA00022448"/>
    </source>
</evidence>
<dbReference type="GO" id="GO:0005886">
    <property type="term" value="C:plasma membrane"/>
    <property type="evidence" value="ECO:0007669"/>
    <property type="project" value="UniProtKB-SubCell"/>
</dbReference>
<accession>A0A1K1RPR6</accession>
<evidence type="ECO:0000256" key="1">
    <source>
        <dbReference type="ARBA" id="ARBA00004651"/>
    </source>
</evidence>
<dbReference type="Proteomes" id="UP000182248">
    <property type="component" value="Unassembled WGS sequence"/>
</dbReference>
<proteinExistence type="inferred from homology"/>
<dbReference type="STRING" id="1150368.SAMN02927921_03843"/>
<dbReference type="PANTHER" id="PTHR30269:SF37">
    <property type="entry name" value="MEMBRANE TRANSPORTER PROTEIN"/>
    <property type="match status" value="1"/>
</dbReference>
<feature type="transmembrane region" description="Helical" evidence="8">
    <location>
        <begin position="96"/>
        <end position="115"/>
    </location>
</feature>
<keyword evidence="3" id="KW-0813">Transport</keyword>
<evidence type="ECO:0000256" key="6">
    <source>
        <dbReference type="ARBA" id="ARBA00022989"/>
    </source>
</evidence>
<keyword evidence="6 8" id="KW-1133">Transmembrane helix</keyword>
<evidence type="ECO:0000256" key="8">
    <source>
        <dbReference type="RuleBase" id="RU363041"/>
    </source>
</evidence>
<dbReference type="OrthoDB" id="668749at2"/>
<keyword evidence="7 8" id="KW-0472">Membrane</keyword>
<feature type="transmembrane region" description="Helical" evidence="8">
    <location>
        <begin position="6"/>
        <end position="22"/>
    </location>
</feature>
<comment type="similarity">
    <text evidence="2 8">Belongs to the 4-toluene sulfonate uptake permease (TSUP) (TC 2.A.102) family.</text>
</comment>
<sequence length="247" mass="27532">MDVTTFYILTIIFIATLVRSTFGFGESLIAVPLLILLIPIEIAVPLSVLISILIAAFVVVQDRKQIHFHSAKWLLIFAALGIPPGIVILLYGDENLIKCGLGLLIILYALYALSAKNSFRLHTDHKLWLFVCGFLSGVFGGAYGVNGPPLVVYGNMRHWTAKHFRATLQAYFLPASFLGMMGYWYKGLWSTTVTTYFLIAIPVIIPAILLGRYFNHKLKDGTFLKYVYIGLIGVGMLLLLQSLWQTS</sequence>
<evidence type="ECO:0000313" key="9">
    <source>
        <dbReference type="EMBL" id="SFW74038.1"/>
    </source>
</evidence>
<keyword evidence="5 8" id="KW-0812">Transmembrane</keyword>
<feature type="transmembrane region" description="Helical" evidence="8">
    <location>
        <begin position="71"/>
        <end position="91"/>
    </location>
</feature>
<evidence type="ECO:0000256" key="4">
    <source>
        <dbReference type="ARBA" id="ARBA00022475"/>
    </source>
</evidence>
<dbReference type="InterPro" id="IPR052017">
    <property type="entry name" value="TSUP"/>
</dbReference>
<reference evidence="9 10" key="1">
    <citation type="submission" date="2016-11" db="EMBL/GenBank/DDBJ databases">
        <authorList>
            <person name="Jaros S."/>
            <person name="Januszkiewicz K."/>
            <person name="Wedrychowicz H."/>
        </authorList>
    </citation>
    <scope>NUCLEOTIDE SEQUENCE [LARGE SCALE GENOMIC DNA]</scope>
    <source>
        <strain evidence="9 10">CGMCC 1.12145</strain>
    </source>
</reference>
<organism evidence="9 10">
    <name type="scientific">Sinomicrobium oceani</name>
    <dbReference type="NCBI Taxonomy" id="1150368"/>
    <lineage>
        <taxon>Bacteria</taxon>
        <taxon>Pseudomonadati</taxon>
        <taxon>Bacteroidota</taxon>
        <taxon>Flavobacteriia</taxon>
        <taxon>Flavobacteriales</taxon>
        <taxon>Flavobacteriaceae</taxon>
        <taxon>Sinomicrobium</taxon>
    </lineage>
</organism>
<dbReference type="EMBL" id="FPJE01000031">
    <property type="protein sequence ID" value="SFW74038.1"/>
    <property type="molecule type" value="Genomic_DNA"/>
</dbReference>
<evidence type="ECO:0000256" key="7">
    <source>
        <dbReference type="ARBA" id="ARBA00023136"/>
    </source>
</evidence>
<comment type="subcellular location">
    <subcellularLocation>
        <location evidence="1 8">Cell membrane</location>
        <topology evidence="1 8">Multi-pass membrane protein</topology>
    </subcellularLocation>
</comment>
<evidence type="ECO:0000313" key="10">
    <source>
        <dbReference type="Proteomes" id="UP000182248"/>
    </source>
</evidence>
<dbReference type="RefSeq" id="WP_072319082.1">
    <property type="nucleotide sequence ID" value="NZ_FPJE01000031.1"/>
</dbReference>
<dbReference type="AlphaFoldDB" id="A0A1K1RPR6"/>
<dbReference type="Pfam" id="PF01925">
    <property type="entry name" value="TauE"/>
    <property type="match status" value="1"/>
</dbReference>
<evidence type="ECO:0000256" key="2">
    <source>
        <dbReference type="ARBA" id="ARBA00009142"/>
    </source>
</evidence>
<name>A0A1K1RPR6_9FLAO</name>
<gene>
    <name evidence="9" type="ORF">SAMN02927921_03843</name>
</gene>
<feature type="transmembrane region" description="Helical" evidence="8">
    <location>
        <begin position="34"/>
        <end position="59"/>
    </location>
</feature>
<keyword evidence="10" id="KW-1185">Reference proteome</keyword>
<keyword evidence="4 8" id="KW-1003">Cell membrane</keyword>
<feature type="transmembrane region" description="Helical" evidence="8">
    <location>
        <begin position="196"/>
        <end position="214"/>
    </location>
</feature>
<feature type="transmembrane region" description="Helical" evidence="8">
    <location>
        <begin position="127"/>
        <end position="145"/>
    </location>
</feature>